<evidence type="ECO:0000313" key="1">
    <source>
        <dbReference type="EMBL" id="KAI6083169.1"/>
    </source>
</evidence>
<comment type="caution">
    <text evidence="1">The sequence shown here is derived from an EMBL/GenBank/DDBJ whole genome shotgun (WGS) entry which is preliminary data.</text>
</comment>
<proteinExistence type="predicted"/>
<reference evidence="1 2" key="1">
    <citation type="journal article" date="2022" name="New Phytol.">
        <title>Ecological generalism drives hyperdiversity of secondary metabolite gene clusters in xylarialean endophytes.</title>
        <authorList>
            <person name="Franco M.E.E."/>
            <person name="Wisecaver J.H."/>
            <person name="Arnold A.E."/>
            <person name="Ju Y.M."/>
            <person name="Slot J.C."/>
            <person name="Ahrendt S."/>
            <person name="Moore L.P."/>
            <person name="Eastman K.E."/>
            <person name="Scott K."/>
            <person name="Konkel Z."/>
            <person name="Mondo S.J."/>
            <person name="Kuo A."/>
            <person name="Hayes R.D."/>
            <person name="Haridas S."/>
            <person name="Andreopoulos B."/>
            <person name="Riley R."/>
            <person name="LaButti K."/>
            <person name="Pangilinan J."/>
            <person name="Lipzen A."/>
            <person name="Amirebrahimi M."/>
            <person name="Yan J."/>
            <person name="Adam C."/>
            <person name="Keymanesh K."/>
            <person name="Ng V."/>
            <person name="Louie K."/>
            <person name="Northen T."/>
            <person name="Drula E."/>
            <person name="Henrissat B."/>
            <person name="Hsieh H.M."/>
            <person name="Youens-Clark K."/>
            <person name="Lutzoni F."/>
            <person name="Miadlikowska J."/>
            <person name="Eastwood D.C."/>
            <person name="Hamelin R.C."/>
            <person name="Grigoriev I.V."/>
            <person name="U'Ren J.M."/>
        </authorList>
    </citation>
    <scope>NUCLEOTIDE SEQUENCE [LARGE SCALE GENOMIC DNA]</scope>
    <source>
        <strain evidence="1 2">ER1909</strain>
    </source>
</reference>
<evidence type="ECO:0000313" key="2">
    <source>
        <dbReference type="Proteomes" id="UP001497680"/>
    </source>
</evidence>
<name>A0ACC0CRV0_9PEZI</name>
<dbReference type="Proteomes" id="UP001497680">
    <property type="component" value="Unassembled WGS sequence"/>
</dbReference>
<protein>
    <submittedName>
        <fullName evidence="1">Nuclear pore complex assembly-domain-containing protein</fullName>
    </submittedName>
</protein>
<gene>
    <name evidence="1" type="ORF">F4821DRAFT_245324</name>
</gene>
<dbReference type="EMBL" id="MU394356">
    <property type="protein sequence ID" value="KAI6083169.1"/>
    <property type="molecule type" value="Genomic_DNA"/>
</dbReference>
<keyword evidence="2" id="KW-1185">Reference proteome</keyword>
<sequence length="338" mass="38085">MYLSIFLHKHPAFRYQSVQSDSRTIQPCPIEKMRLDSTQYSRIFGSLDPFPYNRAFIQQVDATRRGFDGSLFIDRVLKALNLSGTSSPYPPRNEAALRKLFEHICDSTNATVHHKASVVFYLLLDIDERNGVSHAQYIAEQLNIPENYKIFMQGLWYMDNQKFDVALQYLTHPSLQPDFVDDIVSALVRHAPDGDYSLPLAYYQTVQPLVQSSSTLELLFNALARSSIIDAFQFSRSHADFMRRQLFQRLVLTALESTAGDKSAERALGLISLPFDALEEQWFKECLEGGEGKRLAVAKDALLMRKIATNQATVGSESGTWAVVLEGFKTGSGGRVQA</sequence>
<accession>A0ACC0CRV0</accession>
<organism evidence="1 2">
    <name type="scientific">Hypoxylon rubiginosum</name>
    <dbReference type="NCBI Taxonomy" id="110542"/>
    <lineage>
        <taxon>Eukaryota</taxon>
        <taxon>Fungi</taxon>
        <taxon>Dikarya</taxon>
        <taxon>Ascomycota</taxon>
        <taxon>Pezizomycotina</taxon>
        <taxon>Sordariomycetes</taxon>
        <taxon>Xylariomycetidae</taxon>
        <taxon>Xylariales</taxon>
        <taxon>Hypoxylaceae</taxon>
        <taxon>Hypoxylon</taxon>
    </lineage>
</organism>